<reference evidence="7 8" key="1">
    <citation type="submission" date="2021-01" db="EMBL/GenBank/DDBJ databases">
        <title>Piscinibacter sp. Jin2 Genome sequencing and assembly.</title>
        <authorList>
            <person name="Kim I."/>
        </authorList>
    </citation>
    <scope>NUCLEOTIDE SEQUENCE [LARGE SCALE GENOMIC DNA]</scope>
    <source>
        <strain evidence="7 8">Jin2</strain>
    </source>
</reference>
<keyword evidence="3 6" id="KW-0812">Transmembrane</keyword>
<sequence>MDPVARGTLINFSTRVLSVAALLGLTALSARMGTEVQGAFALFTSAEGVLIALLSGFGVALARQASQGGARQAAPLAGAIVLACLLAGLVAGALLAGLAWTGPEAYGMFIWLALAAPLLLLGPSLGGLWLGTGRMGPLAAQSLLPPLIALAVLGGASLVWPGQVGLGLLIATWLLAKVLVSLGVVGVLWRGKGLARPDLPRLRAEWPFVLAIGLTNLIGLLNYRVGLLLVERQLGLGSAGVYSIGIVVAELLWFVSSSLTQAVYGRIGTPDGERAAQLTVRTAQLSWAALLVCMLPLGLLATVLVPRVLGPAYADSLEVMAWMLPGVLLFGGASSLSAYFTNHAGRPQVAARVAGLSLGLNVLLSMLLIPALGMRGAALATSLSYAISVLYLGWLFVRHAGLPLSDLWWPGAPLRQDLRTVAALLGRWLPRRKAS</sequence>
<evidence type="ECO:0000256" key="4">
    <source>
        <dbReference type="ARBA" id="ARBA00022989"/>
    </source>
</evidence>
<feature type="transmembrane region" description="Helical" evidence="6">
    <location>
        <begin position="353"/>
        <end position="372"/>
    </location>
</feature>
<feature type="transmembrane region" description="Helical" evidence="6">
    <location>
        <begin position="378"/>
        <end position="397"/>
    </location>
</feature>
<keyword evidence="5 6" id="KW-0472">Membrane</keyword>
<feature type="transmembrane region" description="Helical" evidence="6">
    <location>
        <begin position="242"/>
        <end position="264"/>
    </location>
</feature>
<evidence type="ECO:0000256" key="3">
    <source>
        <dbReference type="ARBA" id="ARBA00022692"/>
    </source>
</evidence>
<feature type="transmembrane region" description="Helical" evidence="6">
    <location>
        <begin position="208"/>
        <end position="230"/>
    </location>
</feature>
<keyword evidence="8" id="KW-1185">Reference proteome</keyword>
<protein>
    <submittedName>
        <fullName evidence="7">Polysaccharide biosynthesis C-terminal domain-containing protein</fullName>
    </submittedName>
</protein>
<dbReference type="EMBL" id="JAERRA010000002">
    <property type="protein sequence ID" value="MBL0720702.1"/>
    <property type="molecule type" value="Genomic_DNA"/>
</dbReference>
<dbReference type="Proteomes" id="UP000643207">
    <property type="component" value="Unassembled WGS sequence"/>
</dbReference>
<keyword evidence="4 6" id="KW-1133">Transmembrane helix</keyword>
<comment type="subcellular location">
    <subcellularLocation>
        <location evidence="1">Cell membrane</location>
        <topology evidence="1">Multi-pass membrane protein</topology>
    </subcellularLocation>
</comment>
<evidence type="ECO:0000256" key="1">
    <source>
        <dbReference type="ARBA" id="ARBA00004651"/>
    </source>
</evidence>
<gene>
    <name evidence="7" type="ORF">JI742_12480</name>
</gene>
<dbReference type="PANTHER" id="PTHR30250:SF11">
    <property type="entry name" value="O-ANTIGEN TRANSPORTER-RELATED"/>
    <property type="match status" value="1"/>
</dbReference>
<feature type="transmembrane region" description="Helical" evidence="6">
    <location>
        <begin position="39"/>
        <end position="62"/>
    </location>
</feature>
<evidence type="ECO:0000256" key="5">
    <source>
        <dbReference type="ARBA" id="ARBA00023136"/>
    </source>
</evidence>
<evidence type="ECO:0000256" key="2">
    <source>
        <dbReference type="ARBA" id="ARBA00022475"/>
    </source>
</evidence>
<feature type="transmembrane region" description="Helical" evidence="6">
    <location>
        <begin position="166"/>
        <end position="188"/>
    </location>
</feature>
<dbReference type="InterPro" id="IPR050833">
    <property type="entry name" value="Poly_Biosynth_Transport"/>
</dbReference>
<feature type="transmembrane region" description="Helical" evidence="6">
    <location>
        <begin position="74"/>
        <end position="100"/>
    </location>
</feature>
<feature type="transmembrane region" description="Helical" evidence="6">
    <location>
        <begin position="321"/>
        <end position="341"/>
    </location>
</feature>
<evidence type="ECO:0000256" key="6">
    <source>
        <dbReference type="SAM" id="Phobius"/>
    </source>
</evidence>
<dbReference type="AlphaFoldDB" id="A0A9X0XEA0"/>
<accession>A0A9X0XEA0</accession>
<evidence type="ECO:0000313" key="7">
    <source>
        <dbReference type="EMBL" id="MBL0720702.1"/>
    </source>
</evidence>
<feature type="transmembrane region" description="Helical" evidence="6">
    <location>
        <begin position="285"/>
        <end position="309"/>
    </location>
</feature>
<keyword evidence="2" id="KW-1003">Cell membrane</keyword>
<dbReference type="GO" id="GO:0005886">
    <property type="term" value="C:plasma membrane"/>
    <property type="evidence" value="ECO:0007669"/>
    <property type="project" value="UniProtKB-SubCell"/>
</dbReference>
<feature type="transmembrane region" description="Helical" evidence="6">
    <location>
        <begin position="106"/>
        <end position="131"/>
    </location>
</feature>
<organism evidence="7 8">
    <name type="scientific">Aquariibacter lacus</name>
    <dbReference type="NCBI Taxonomy" id="2801332"/>
    <lineage>
        <taxon>Bacteria</taxon>
        <taxon>Pseudomonadati</taxon>
        <taxon>Pseudomonadota</taxon>
        <taxon>Betaproteobacteria</taxon>
        <taxon>Burkholderiales</taxon>
        <taxon>Sphaerotilaceae</taxon>
        <taxon>Aquariibacter</taxon>
    </lineage>
</organism>
<feature type="transmembrane region" description="Helical" evidence="6">
    <location>
        <begin position="143"/>
        <end position="160"/>
    </location>
</feature>
<proteinExistence type="predicted"/>
<evidence type="ECO:0000313" key="8">
    <source>
        <dbReference type="Proteomes" id="UP000643207"/>
    </source>
</evidence>
<comment type="caution">
    <text evidence="7">The sequence shown here is derived from an EMBL/GenBank/DDBJ whole genome shotgun (WGS) entry which is preliminary data.</text>
</comment>
<dbReference type="PANTHER" id="PTHR30250">
    <property type="entry name" value="PST FAMILY PREDICTED COLANIC ACID TRANSPORTER"/>
    <property type="match status" value="1"/>
</dbReference>
<name>A0A9X0XEA0_9BURK</name>